<feature type="transmembrane region" description="Helical" evidence="1">
    <location>
        <begin position="43"/>
        <end position="61"/>
    </location>
</feature>
<proteinExistence type="predicted"/>
<accession>A0A9D4SE17</accession>
<dbReference type="AlphaFoldDB" id="A0A9D4SE17"/>
<keyword evidence="1" id="KW-1133">Transmembrane helix</keyword>
<gene>
    <name evidence="2" type="ORF">HUG17_9364</name>
</gene>
<protein>
    <submittedName>
        <fullName evidence="2">Uncharacterized protein</fullName>
    </submittedName>
</protein>
<name>A0A9D4SE17_DERFA</name>
<evidence type="ECO:0000313" key="2">
    <source>
        <dbReference type="EMBL" id="KAH7638258.1"/>
    </source>
</evidence>
<sequence length="382" mass="45770">MAMVLTNDKQTIIYSPHIRTFVQFHRLMGVQLSSIQWYDWRSLFTLLFNLLLNGFIIYGIYIESNEKHVNVNKSIYLYEHFLQASISVFYPLCYISSIFCYFLYGHHIIMLLDSPVFIAINQNCQSNQRKFLLITIFVIIKLIWDHRYIVHHFVNIQNLKTKEIIIICSIYLFDTLQMINWYILFYHQLINYFSLRQIHGQLSTTNKSSSIRKTGNNFSIEKRLFNSIKNLSVHNRHIQYYLSYLLFGILIEQTNSIIHFLTFFIVDPRRTSIGLSNIIAQTLRNCLCFFLVQLNQRNICLFDQIDRHFRSKCIANHHHHHHRDNSITTLRYSKYNQLQIYRQYHQLSVFQWLNIDSSVLVQLFFFSLSYVLIISQTTKLID</sequence>
<reference evidence="2" key="2">
    <citation type="journal article" date="2021" name="World Allergy Organ. J.">
        <title>Chromosome-level assembly of Dermatophagoides farinae genome and transcriptome reveals two novel allergens Der f 37 and Der f 39.</title>
        <authorList>
            <person name="Chen J."/>
            <person name="Cai Z."/>
            <person name="Fan D."/>
            <person name="Hu J."/>
            <person name="Hou Y."/>
            <person name="He Y."/>
            <person name="Zhang Z."/>
            <person name="Zhao Z."/>
            <person name="Gao P."/>
            <person name="Hu W."/>
            <person name="Sun J."/>
            <person name="Li J."/>
            <person name="Ji K."/>
        </authorList>
    </citation>
    <scope>NUCLEOTIDE SEQUENCE</scope>
    <source>
        <strain evidence="2">JKM2019</strain>
    </source>
</reference>
<comment type="caution">
    <text evidence="2">The sequence shown here is derived from an EMBL/GenBank/DDBJ whole genome shotgun (WGS) entry which is preliminary data.</text>
</comment>
<dbReference type="OrthoDB" id="6526739at2759"/>
<dbReference type="EMBL" id="SDOV01000008">
    <property type="protein sequence ID" value="KAH7638258.1"/>
    <property type="molecule type" value="Genomic_DNA"/>
</dbReference>
<feature type="transmembrane region" description="Helical" evidence="1">
    <location>
        <begin position="241"/>
        <end position="266"/>
    </location>
</feature>
<dbReference type="Proteomes" id="UP000828236">
    <property type="component" value="Unassembled WGS sequence"/>
</dbReference>
<feature type="transmembrane region" description="Helical" evidence="1">
    <location>
        <begin position="81"/>
        <end position="104"/>
    </location>
</feature>
<feature type="transmembrane region" description="Helical" evidence="1">
    <location>
        <begin position="131"/>
        <end position="149"/>
    </location>
</feature>
<organism evidence="2">
    <name type="scientific">Dermatophagoides farinae</name>
    <name type="common">American house dust mite</name>
    <dbReference type="NCBI Taxonomy" id="6954"/>
    <lineage>
        <taxon>Eukaryota</taxon>
        <taxon>Metazoa</taxon>
        <taxon>Ecdysozoa</taxon>
        <taxon>Arthropoda</taxon>
        <taxon>Chelicerata</taxon>
        <taxon>Arachnida</taxon>
        <taxon>Acari</taxon>
        <taxon>Acariformes</taxon>
        <taxon>Sarcoptiformes</taxon>
        <taxon>Astigmata</taxon>
        <taxon>Psoroptidia</taxon>
        <taxon>Analgoidea</taxon>
        <taxon>Pyroglyphidae</taxon>
        <taxon>Dermatophagoidinae</taxon>
        <taxon>Dermatophagoides</taxon>
    </lineage>
</organism>
<reference evidence="2" key="1">
    <citation type="submission" date="2020-06" db="EMBL/GenBank/DDBJ databases">
        <authorList>
            <person name="Ji K."/>
            <person name="Li J."/>
        </authorList>
    </citation>
    <scope>NUCLEOTIDE SEQUENCE</scope>
    <source>
        <strain evidence="2">JKM2019</strain>
        <tissue evidence="2">Whole body</tissue>
    </source>
</reference>
<feature type="transmembrane region" description="Helical" evidence="1">
    <location>
        <begin position="164"/>
        <end position="186"/>
    </location>
</feature>
<feature type="transmembrane region" description="Helical" evidence="1">
    <location>
        <begin position="352"/>
        <end position="373"/>
    </location>
</feature>
<evidence type="ECO:0000256" key="1">
    <source>
        <dbReference type="SAM" id="Phobius"/>
    </source>
</evidence>
<keyword evidence="1" id="KW-0472">Membrane</keyword>
<keyword evidence="1" id="KW-0812">Transmembrane</keyword>